<reference evidence="12" key="1">
    <citation type="journal article" date="2019" name="Int. J. Syst. Evol. Microbiol.">
        <title>The Global Catalogue of Microorganisms (GCM) 10K type strain sequencing project: providing services to taxonomists for standard genome sequencing and annotation.</title>
        <authorList>
            <consortium name="The Broad Institute Genomics Platform"/>
            <consortium name="The Broad Institute Genome Sequencing Center for Infectious Disease"/>
            <person name="Wu L."/>
            <person name="Ma J."/>
        </authorList>
    </citation>
    <scope>NUCLEOTIDE SEQUENCE [LARGE SCALE GENOMIC DNA]</scope>
    <source>
        <strain evidence="12">JCM 17759</strain>
    </source>
</reference>
<keyword evidence="12" id="KW-1185">Reference proteome</keyword>
<evidence type="ECO:0000259" key="10">
    <source>
        <dbReference type="Pfam" id="PF04545"/>
    </source>
</evidence>
<dbReference type="SUPFAM" id="SSF88946">
    <property type="entry name" value="Sigma2 domain of RNA polymerase sigma factors"/>
    <property type="match status" value="1"/>
</dbReference>
<feature type="region of interest" description="Sigma-70 factor domain-3" evidence="5">
    <location>
        <begin position="395"/>
        <end position="471"/>
    </location>
</feature>
<evidence type="ECO:0000313" key="12">
    <source>
        <dbReference type="Proteomes" id="UP001500840"/>
    </source>
</evidence>
<dbReference type="InterPro" id="IPR013325">
    <property type="entry name" value="RNA_pol_sigma_r2"/>
</dbReference>
<evidence type="ECO:0000256" key="2">
    <source>
        <dbReference type="ARBA" id="ARBA00023082"/>
    </source>
</evidence>
<dbReference type="InterPro" id="IPR007624">
    <property type="entry name" value="RNA_pol_sigma70_r3"/>
</dbReference>
<comment type="caution">
    <text evidence="11">The sequence shown here is derived from an EMBL/GenBank/DDBJ whole genome shotgun (WGS) entry which is preliminary data.</text>
</comment>
<feature type="domain" description="RNA polymerase sigma-70 region 4" evidence="10">
    <location>
        <begin position="484"/>
        <end position="536"/>
    </location>
</feature>
<name>A0ABP8MIZ3_9BACT</name>
<feature type="domain" description="RNA polymerase sigma-70 region 3" evidence="8">
    <location>
        <begin position="397"/>
        <end position="470"/>
    </location>
</feature>
<dbReference type="InterPro" id="IPR028630">
    <property type="entry name" value="Sigma70_RpoD"/>
</dbReference>
<dbReference type="InterPro" id="IPR007127">
    <property type="entry name" value="RNA_pol_sigma_70_r1_1"/>
</dbReference>
<comment type="subunit">
    <text evidence="5">Interacts transiently with the RNA polymerase catalytic core.</text>
</comment>
<dbReference type="InterPro" id="IPR050239">
    <property type="entry name" value="Sigma-70_RNA_pol_init_factors"/>
</dbReference>
<keyword evidence="3 5" id="KW-0238">DNA-binding</keyword>
<dbReference type="InterPro" id="IPR014284">
    <property type="entry name" value="RNA_pol_sigma-70_dom"/>
</dbReference>
<dbReference type="Pfam" id="PF04542">
    <property type="entry name" value="Sigma70_r2"/>
    <property type="match status" value="1"/>
</dbReference>
<evidence type="ECO:0000256" key="1">
    <source>
        <dbReference type="ARBA" id="ARBA00023015"/>
    </source>
</evidence>
<accession>A0ABP8MIZ3</accession>
<dbReference type="EMBL" id="BAABGA010000018">
    <property type="protein sequence ID" value="GAA4450247.1"/>
    <property type="molecule type" value="Genomic_DNA"/>
</dbReference>
<dbReference type="InterPro" id="IPR036388">
    <property type="entry name" value="WH-like_DNA-bd_sf"/>
</dbReference>
<feature type="short sequence motif" description="Interaction with polymerase core subunit RpoC" evidence="5">
    <location>
        <begin position="340"/>
        <end position="343"/>
    </location>
</feature>
<evidence type="ECO:0000313" key="11">
    <source>
        <dbReference type="EMBL" id="GAA4450247.1"/>
    </source>
</evidence>
<evidence type="ECO:0000259" key="7">
    <source>
        <dbReference type="Pfam" id="PF03979"/>
    </source>
</evidence>
<keyword evidence="5" id="KW-0963">Cytoplasm</keyword>
<dbReference type="InterPro" id="IPR009042">
    <property type="entry name" value="RNA_pol_sigma70_r1_2"/>
</dbReference>
<dbReference type="InterPro" id="IPR042189">
    <property type="entry name" value="RNA_pol_sigma_70_r1_1_sf"/>
</dbReference>
<gene>
    <name evidence="5" type="primary">sigA</name>
    <name evidence="11" type="ORF">GCM10023156_16240</name>
</gene>
<evidence type="ECO:0000256" key="3">
    <source>
        <dbReference type="ARBA" id="ARBA00023125"/>
    </source>
</evidence>
<evidence type="ECO:0000256" key="4">
    <source>
        <dbReference type="ARBA" id="ARBA00023163"/>
    </source>
</evidence>
<sequence length="552" mass="64109">MQLMDQDLSQLIARGTKDGFLTYDEVNAYLPDEDVNPEKLDRLMQAIERHGIQLIEKAEKKAIVASGKKPEPRVAEMRYSEDDDAPLVSAELPKASDDPIRMYLSQMAEIPLLTREQEISLAKKIEITRRQYRRMLLESDYALRSTVETLHRVHNGELPFDRTIKVSLTERLTKEQISARMPHNLRTIDVLIAQNKSDFEQLVRKSVSPRLKAEIRRRFIRNRRKCLQLVEELSLRSRRVVPLLGQLEKISRRMTFIRDRLSALGEDAMSRDEAADLKQELRELMLVTQESPESLRNRMTKVRRHFDEYEATKRQLSSGNLRLVVSIAKKYRNRGLSFLDLIQEGNTGLMRAVDKYEYRRGFKFSTYATWWIRQAITRAIADQARTIRIPVHMIDVLSKLRQAQKRLTQELRREPTYEEIALATEVPLEEVRRVMDIGRHPVSLDRPVGEGEDSSFGEFIQGSEDDNPVRAAASGILRSKIDELLKTLTFREREIIRLRYGLVDGYSYTLEECGRIFKVTRERVRQIEAKAVAKLQSPSRADRLSEFLKTAA</sequence>
<keyword evidence="4 5" id="KW-0804">Transcription</keyword>
<dbReference type="RefSeq" id="WP_339938420.1">
    <property type="nucleotide sequence ID" value="NZ_BAABGA010000018.1"/>
</dbReference>
<dbReference type="InterPro" id="IPR000943">
    <property type="entry name" value="RNA_pol_sigma70"/>
</dbReference>
<comment type="subcellular location">
    <subcellularLocation>
        <location evidence="5">Cytoplasm</location>
    </subcellularLocation>
</comment>
<dbReference type="Pfam" id="PF04539">
    <property type="entry name" value="Sigma70_r3"/>
    <property type="match status" value="1"/>
</dbReference>
<dbReference type="Gene3D" id="1.10.220.120">
    <property type="entry name" value="Sigma-70 factor, region 1.1"/>
    <property type="match status" value="1"/>
</dbReference>
<feature type="domain" description="RNA polymerase sigma factor 70 region 1.1" evidence="7">
    <location>
        <begin position="5"/>
        <end position="65"/>
    </location>
</feature>
<keyword evidence="2 5" id="KW-0731">Sigma factor</keyword>
<evidence type="ECO:0000259" key="9">
    <source>
        <dbReference type="Pfam" id="PF04542"/>
    </source>
</evidence>
<feature type="region of interest" description="Sigma-70 factor domain-2" evidence="5">
    <location>
        <begin position="316"/>
        <end position="386"/>
    </location>
</feature>
<evidence type="ECO:0000259" key="6">
    <source>
        <dbReference type="Pfam" id="PF00140"/>
    </source>
</evidence>
<dbReference type="Gene3D" id="1.10.10.10">
    <property type="entry name" value="Winged helix-like DNA-binding domain superfamily/Winged helix DNA-binding domain"/>
    <property type="match status" value="2"/>
</dbReference>
<feature type="domain" description="RNA polymerase sigma-70 region 2" evidence="9">
    <location>
        <begin position="320"/>
        <end position="386"/>
    </location>
</feature>
<dbReference type="Gene3D" id="1.10.601.10">
    <property type="entry name" value="RNA Polymerase Primary Sigma Factor"/>
    <property type="match status" value="1"/>
</dbReference>
<feature type="DNA-binding region" description="H-T-H motif" evidence="5">
    <location>
        <begin position="510"/>
        <end position="529"/>
    </location>
</feature>
<dbReference type="InterPro" id="IPR013324">
    <property type="entry name" value="RNA_pol_sigma_r3/r4-like"/>
</dbReference>
<dbReference type="InterPro" id="IPR007627">
    <property type="entry name" value="RNA_pol_sigma70_r2"/>
</dbReference>
<organism evidence="11 12">
    <name type="scientific">Novipirellula rosea</name>
    <dbReference type="NCBI Taxonomy" id="1031540"/>
    <lineage>
        <taxon>Bacteria</taxon>
        <taxon>Pseudomonadati</taxon>
        <taxon>Planctomycetota</taxon>
        <taxon>Planctomycetia</taxon>
        <taxon>Pirellulales</taxon>
        <taxon>Pirellulaceae</taxon>
        <taxon>Novipirellula</taxon>
    </lineage>
</organism>
<dbReference type="PANTHER" id="PTHR30603:SF60">
    <property type="entry name" value="RNA POLYMERASE SIGMA FACTOR RPOD"/>
    <property type="match status" value="1"/>
</dbReference>
<dbReference type="HAMAP" id="MF_00963">
    <property type="entry name" value="Sigma70_RpoD_SigA"/>
    <property type="match status" value="1"/>
</dbReference>
<comment type="similarity">
    <text evidence="5">Belongs to the sigma-70 factor family. RpoD/SigA subfamily.</text>
</comment>
<protein>
    <recommendedName>
        <fullName evidence="5">RNA polymerase sigma factor SigA</fullName>
    </recommendedName>
</protein>
<evidence type="ECO:0000259" key="8">
    <source>
        <dbReference type="Pfam" id="PF04539"/>
    </source>
</evidence>
<dbReference type="PANTHER" id="PTHR30603">
    <property type="entry name" value="RNA POLYMERASE SIGMA FACTOR RPO"/>
    <property type="match status" value="1"/>
</dbReference>
<keyword evidence="1 5" id="KW-0805">Transcription regulation</keyword>
<dbReference type="NCBIfam" id="TIGR02937">
    <property type="entry name" value="sigma70-ECF"/>
    <property type="match status" value="1"/>
</dbReference>
<dbReference type="InterPro" id="IPR007630">
    <property type="entry name" value="RNA_pol_sigma70_r4"/>
</dbReference>
<dbReference type="PRINTS" id="PR00046">
    <property type="entry name" value="SIGMA70FCT"/>
</dbReference>
<proteinExistence type="inferred from homology"/>
<dbReference type="Pfam" id="PF04545">
    <property type="entry name" value="Sigma70_r4"/>
    <property type="match status" value="1"/>
</dbReference>
<dbReference type="Pfam" id="PF03979">
    <property type="entry name" value="Sigma70_r1_1"/>
    <property type="match status" value="1"/>
</dbReference>
<feature type="domain" description="RNA polymerase sigma-70 region 1.2" evidence="6">
    <location>
        <begin position="98"/>
        <end position="126"/>
    </location>
</feature>
<dbReference type="SUPFAM" id="SSF88659">
    <property type="entry name" value="Sigma3 and sigma4 domains of RNA polymerase sigma factors"/>
    <property type="match status" value="2"/>
</dbReference>
<feature type="region of interest" description="Sigma-70 factor domain-4" evidence="5">
    <location>
        <begin position="484"/>
        <end position="537"/>
    </location>
</feature>
<comment type="function">
    <text evidence="5">Sigma factors are initiation factors that promote the attachment of RNA polymerase to specific initiation sites and are then released. This sigma factor is the primary sigma factor during exponential growth.</text>
</comment>
<dbReference type="Proteomes" id="UP001500840">
    <property type="component" value="Unassembled WGS sequence"/>
</dbReference>
<evidence type="ECO:0000256" key="5">
    <source>
        <dbReference type="HAMAP-Rule" id="MF_00963"/>
    </source>
</evidence>
<dbReference type="CDD" id="cd06171">
    <property type="entry name" value="Sigma70_r4"/>
    <property type="match status" value="1"/>
</dbReference>
<dbReference type="Pfam" id="PF00140">
    <property type="entry name" value="Sigma70_r1_2"/>
    <property type="match status" value="1"/>
</dbReference>